<comment type="caution">
    <text evidence="3">The sequence shown here is derived from an EMBL/GenBank/DDBJ whole genome shotgun (WGS) entry which is preliminary data.</text>
</comment>
<organism evidence="3 4">
    <name type="scientific">Paramecium pentaurelia</name>
    <dbReference type="NCBI Taxonomy" id="43138"/>
    <lineage>
        <taxon>Eukaryota</taxon>
        <taxon>Sar</taxon>
        <taxon>Alveolata</taxon>
        <taxon>Ciliophora</taxon>
        <taxon>Intramacronucleata</taxon>
        <taxon>Oligohymenophorea</taxon>
        <taxon>Peniculida</taxon>
        <taxon>Parameciidae</taxon>
        <taxon>Paramecium</taxon>
    </lineage>
</organism>
<sequence length="307" mass="35911">MGNKNICCTQEEQQKQQQTVGSELKLFLSCSWYNRVNEIINRDYNHMPLLNEFRVQPTLKTIQQHLHIRKQMISDIFYSFVQNPKDLMFHSQMKISLVQKSIIISDNSQQSQLAWSFIKATDLQIQQSQLSSHIDLKMEINQFIHFFADLIQKLYKAPQQIDEIQMLILDELFGNESFYDFVKLQYDKGLHSKIIAYRANIQKIEKSQNKQEKAVAILSSMVNKRSPREKLQILDMAAQKLTQGKKNVDADKFNELVYDLIVQANIPSFVTEIKMIHHFAGEIDSMGRYGYILTTFMGVLMLIIQNY</sequence>
<dbReference type="EMBL" id="CAJJDO010000036">
    <property type="protein sequence ID" value="CAD8161389.1"/>
    <property type="molecule type" value="Genomic_DNA"/>
</dbReference>
<keyword evidence="4" id="KW-1185">Reference proteome</keyword>
<keyword evidence="1" id="KW-0812">Transmembrane</keyword>
<feature type="transmembrane region" description="Helical" evidence="1">
    <location>
        <begin position="286"/>
        <end position="304"/>
    </location>
</feature>
<evidence type="ECO:0000313" key="4">
    <source>
        <dbReference type="Proteomes" id="UP000689195"/>
    </source>
</evidence>
<accession>A0A8S1UCD8</accession>
<dbReference type="AlphaFoldDB" id="A0A8S1UCD8"/>
<dbReference type="InterPro" id="IPR003123">
    <property type="entry name" value="VPS9"/>
</dbReference>
<dbReference type="Proteomes" id="UP000689195">
    <property type="component" value="Unassembled WGS sequence"/>
</dbReference>
<dbReference type="Pfam" id="PF02204">
    <property type="entry name" value="VPS9"/>
    <property type="match status" value="1"/>
</dbReference>
<feature type="domain" description="VPS9" evidence="2">
    <location>
        <begin position="184"/>
        <end position="307"/>
    </location>
</feature>
<gene>
    <name evidence="3" type="ORF">PPENT_87.1.T0360162</name>
</gene>
<evidence type="ECO:0000256" key="1">
    <source>
        <dbReference type="SAM" id="Phobius"/>
    </source>
</evidence>
<keyword evidence="1" id="KW-1133">Transmembrane helix</keyword>
<proteinExistence type="predicted"/>
<reference evidence="3" key="1">
    <citation type="submission" date="2021-01" db="EMBL/GenBank/DDBJ databases">
        <authorList>
            <consortium name="Genoscope - CEA"/>
            <person name="William W."/>
        </authorList>
    </citation>
    <scope>NUCLEOTIDE SEQUENCE</scope>
</reference>
<keyword evidence="1" id="KW-0472">Membrane</keyword>
<dbReference type="PROSITE" id="PS51205">
    <property type="entry name" value="VPS9"/>
    <property type="match status" value="1"/>
</dbReference>
<name>A0A8S1UCD8_9CILI</name>
<evidence type="ECO:0000259" key="2">
    <source>
        <dbReference type="PROSITE" id="PS51205"/>
    </source>
</evidence>
<dbReference type="OrthoDB" id="304669at2759"/>
<protein>
    <recommendedName>
        <fullName evidence="2">VPS9 domain-containing protein</fullName>
    </recommendedName>
</protein>
<evidence type="ECO:0000313" key="3">
    <source>
        <dbReference type="EMBL" id="CAD8161389.1"/>
    </source>
</evidence>